<accession>A0A9X2NMC2</accession>
<name>A0A9X2NMC2_9PSEU</name>
<dbReference type="EMBL" id="JAMXQV010000029">
    <property type="protein sequence ID" value="MCR6488987.1"/>
    <property type="molecule type" value="Genomic_DNA"/>
</dbReference>
<evidence type="ECO:0000313" key="1">
    <source>
        <dbReference type="EMBL" id="MCR6488987.1"/>
    </source>
</evidence>
<organism evidence="1 2">
    <name type="scientific">Amycolatopsis iheyensis</name>
    <dbReference type="NCBI Taxonomy" id="2945988"/>
    <lineage>
        <taxon>Bacteria</taxon>
        <taxon>Bacillati</taxon>
        <taxon>Actinomycetota</taxon>
        <taxon>Actinomycetes</taxon>
        <taxon>Pseudonocardiales</taxon>
        <taxon>Pseudonocardiaceae</taxon>
        <taxon>Amycolatopsis</taxon>
    </lineage>
</organism>
<evidence type="ECO:0000313" key="2">
    <source>
        <dbReference type="Proteomes" id="UP001144096"/>
    </source>
</evidence>
<reference evidence="1" key="1">
    <citation type="submission" date="2022-06" db="EMBL/GenBank/DDBJ databases">
        <title>Amycolatopsis iheyaensis sp. nov., a new species of the genus Amycolatopsis isolated from soil in Iheya island, Japan.</title>
        <authorList>
            <person name="Ngamcharungchit C."/>
            <person name="Kanto H."/>
            <person name="Take A."/>
            <person name="Intra B."/>
            <person name="Matsumoto A."/>
            <person name="Panbangred W."/>
            <person name="Inahashi Y."/>
        </authorList>
    </citation>
    <scope>NUCLEOTIDE SEQUENCE</scope>
    <source>
        <strain evidence="1">OK19-0408</strain>
    </source>
</reference>
<sequence length="498" mass="54572">MHEAVLGALAGIPSLSESQLSGVITTLATMRPHLLRQVALRDDLTDETRLRLVEVAEGYLVVDLLELLPADPGLIDAAARHQRELPGLIGLCGKRGWDGKAIELAGGVEAAEVGSVATRWSRAVDSELPEPLVVALVNSALTDRGEPPELEGLNRWEHNRLMERFRTEREQRERAAWSLLEERPAVWRVLAAGPHGETVRRMLLERAGTLSDELLMACLPVVTRDFGAGGKYVQGIRLQSAADHVRRWPRLRQIAAVPLAEFVRDVVAGGWEPVSRYSGPNWDDIAALAELTDDGDLLRSVVVSVRESCRGSDRDRALSTKDADVRAGAIELLVANSRTPRDVLLDLVPLLDEPSLVAVERRGEDELNSASRSRREQLARLAQTKKPPLIRVPTDAELAGEQDPAAILTGHLRNLRGRAAQRDLTTAGLLQSRYSTPELLRALPARQVLDSPGQVKQVAKMIAEVCGDDEKSWLSLASVSDENISRTLAFGKWLDGLK</sequence>
<keyword evidence="2" id="KW-1185">Reference proteome</keyword>
<dbReference type="AlphaFoldDB" id="A0A9X2NMC2"/>
<comment type="caution">
    <text evidence="1">The sequence shown here is derived from an EMBL/GenBank/DDBJ whole genome shotgun (WGS) entry which is preliminary data.</text>
</comment>
<dbReference type="RefSeq" id="WP_257925555.1">
    <property type="nucleotide sequence ID" value="NZ_JAMXQV010000029.1"/>
</dbReference>
<gene>
    <name evidence="1" type="ORF">M8542_39775</name>
</gene>
<protein>
    <submittedName>
        <fullName evidence="1">Uncharacterized protein</fullName>
    </submittedName>
</protein>
<dbReference type="Proteomes" id="UP001144096">
    <property type="component" value="Unassembled WGS sequence"/>
</dbReference>
<proteinExistence type="predicted"/>